<feature type="transmembrane region" description="Helical" evidence="1">
    <location>
        <begin position="66"/>
        <end position="88"/>
    </location>
</feature>
<keyword evidence="1" id="KW-0812">Transmembrane</keyword>
<dbReference type="Proteomes" id="UP000886657">
    <property type="component" value="Unassembled WGS sequence"/>
</dbReference>
<evidence type="ECO:0000313" key="3">
    <source>
        <dbReference type="Proteomes" id="UP000886657"/>
    </source>
</evidence>
<feature type="transmembrane region" description="Helical" evidence="1">
    <location>
        <begin position="6"/>
        <end position="25"/>
    </location>
</feature>
<feature type="transmembrane region" description="Helical" evidence="1">
    <location>
        <begin position="262"/>
        <end position="284"/>
    </location>
</feature>
<dbReference type="EMBL" id="JADKIO010000008">
    <property type="protein sequence ID" value="MBK9796930.1"/>
    <property type="molecule type" value="Genomic_DNA"/>
</dbReference>
<gene>
    <name evidence="2" type="ORF">IPP58_10620</name>
</gene>
<organism evidence="2 3">
    <name type="scientific">Candidatus Geothrix skivensis</name>
    <dbReference type="NCBI Taxonomy" id="2954439"/>
    <lineage>
        <taxon>Bacteria</taxon>
        <taxon>Pseudomonadati</taxon>
        <taxon>Acidobacteriota</taxon>
        <taxon>Holophagae</taxon>
        <taxon>Holophagales</taxon>
        <taxon>Holophagaceae</taxon>
        <taxon>Geothrix</taxon>
    </lineage>
</organism>
<feature type="transmembrane region" description="Helical" evidence="1">
    <location>
        <begin position="133"/>
        <end position="153"/>
    </location>
</feature>
<sequence>MATLDLLRANLLSPIVLAFALGLVARLLRSELRLPPALYSSLAIYLLLALGLKGGHELGQVGWATIAKPAAVTLLLGCITPLTAYFVLRRFGRFSTADSAGIAAHYGSVSAVTFIAAQQFVSSMGGVAESYMPTLLALLESPGIHIALGLGVLAKTRTATALSVEEVSVSAGGGGTATLGTGPEPVVVPPSLLQSLHEVLTGRTMILLAGGLVVGWLMGDRGWKQVEPFFDTGFKGALMLFLLEMGMLAADRLGELRRVGPFLLAFGTLVPLVHGVLGVLLGHLAGLSPAGATVLGAMAASASYIAAPPAVRTTLPEANPTFSLALALGITFPFNVVIGIPLFWGFASFLGSR</sequence>
<dbReference type="Pfam" id="PF05982">
    <property type="entry name" value="Sbt_1"/>
    <property type="match status" value="1"/>
</dbReference>
<dbReference type="InterPro" id="IPR010293">
    <property type="entry name" value="Sbt_1"/>
</dbReference>
<feature type="transmembrane region" description="Helical" evidence="1">
    <location>
        <begin position="323"/>
        <end position="347"/>
    </location>
</feature>
<keyword evidence="1" id="KW-1133">Transmembrane helix</keyword>
<dbReference type="PANTHER" id="PTHR40400:SF1">
    <property type="entry name" value="SLR1512 PROTEIN"/>
    <property type="match status" value="1"/>
</dbReference>
<feature type="transmembrane region" description="Helical" evidence="1">
    <location>
        <begin position="290"/>
        <end position="311"/>
    </location>
</feature>
<feature type="transmembrane region" description="Helical" evidence="1">
    <location>
        <begin position="200"/>
        <end position="218"/>
    </location>
</feature>
<dbReference type="AlphaFoldDB" id="A0A9D7SGA7"/>
<protein>
    <submittedName>
        <fullName evidence="2">Sodium-dependent bicarbonate transport family permease</fullName>
    </submittedName>
</protein>
<proteinExistence type="predicted"/>
<keyword evidence="1" id="KW-0472">Membrane</keyword>
<feature type="transmembrane region" description="Helical" evidence="1">
    <location>
        <begin position="37"/>
        <end position="54"/>
    </location>
</feature>
<reference evidence="2" key="1">
    <citation type="submission" date="2020-10" db="EMBL/GenBank/DDBJ databases">
        <title>Connecting structure to function with the recovery of over 1000 high-quality activated sludge metagenome-assembled genomes encoding full-length rRNA genes using long-read sequencing.</title>
        <authorList>
            <person name="Singleton C.M."/>
            <person name="Petriglieri F."/>
            <person name="Kristensen J.M."/>
            <person name="Kirkegaard R.H."/>
            <person name="Michaelsen T.Y."/>
            <person name="Andersen M.H."/>
            <person name="Karst S.M."/>
            <person name="Dueholm M.S."/>
            <person name="Nielsen P.H."/>
            <person name="Albertsen M."/>
        </authorList>
    </citation>
    <scope>NUCLEOTIDE SEQUENCE</scope>
    <source>
        <strain evidence="2">Skiv_18-Q3-R9-52_MAXAC.067</strain>
    </source>
</reference>
<accession>A0A9D7SGA7</accession>
<dbReference type="PANTHER" id="PTHR40400">
    <property type="entry name" value="SLR1512 PROTEIN"/>
    <property type="match status" value="1"/>
</dbReference>
<comment type="caution">
    <text evidence="2">The sequence shown here is derived from an EMBL/GenBank/DDBJ whole genome shotgun (WGS) entry which is preliminary data.</text>
</comment>
<evidence type="ECO:0000313" key="2">
    <source>
        <dbReference type="EMBL" id="MBK9796930.1"/>
    </source>
</evidence>
<name>A0A9D7SGA7_9BACT</name>
<feature type="transmembrane region" description="Helical" evidence="1">
    <location>
        <begin position="100"/>
        <end position="121"/>
    </location>
</feature>
<evidence type="ECO:0000256" key="1">
    <source>
        <dbReference type="SAM" id="Phobius"/>
    </source>
</evidence>
<feature type="transmembrane region" description="Helical" evidence="1">
    <location>
        <begin position="233"/>
        <end position="250"/>
    </location>
</feature>